<name>A0A7G7GDZ1_9BACT</name>
<dbReference type="AlphaFoldDB" id="A0A7G7GDZ1"/>
<dbReference type="Proteomes" id="UP000515237">
    <property type="component" value="Chromosome"/>
</dbReference>
<evidence type="ECO:0000313" key="3">
    <source>
        <dbReference type="Proteomes" id="UP000515237"/>
    </source>
</evidence>
<evidence type="ECO:0000256" key="1">
    <source>
        <dbReference type="SAM" id="SignalP"/>
    </source>
</evidence>
<dbReference type="Gene3D" id="2.120.10.30">
    <property type="entry name" value="TolB, C-terminal domain"/>
    <property type="match status" value="1"/>
</dbReference>
<proteinExistence type="predicted"/>
<dbReference type="RefSeq" id="WP_185271866.1">
    <property type="nucleotide sequence ID" value="NZ_CP055156.1"/>
</dbReference>
<accession>A0A7G7GDZ1</accession>
<keyword evidence="3" id="KW-1185">Reference proteome</keyword>
<keyword evidence="1" id="KW-0732">Signal</keyword>
<organism evidence="2 3">
    <name type="scientific">Adhaeribacter swui</name>
    <dbReference type="NCBI Taxonomy" id="2086471"/>
    <lineage>
        <taxon>Bacteria</taxon>
        <taxon>Pseudomonadati</taxon>
        <taxon>Bacteroidota</taxon>
        <taxon>Cytophagia</taxon>
        <taxon>Cytophagales</taxon>
        <taxon>Hymenobacteraceae</taxon>
        <taxon>Adhaeribacter</taxon>
    </lineage>
</organism>
<dbReference type="InterPro" id="IPR011041">
    <property type="entry name" value="Quinoprot_gluc/sorb_DH_b-prop"/>
</dbReference>
<sequence>MPIISAFLNRVCLLGAFIAIPGFSLAQDIKNPEKTTPNVQDNNASAIKPLRALRPDIQVNHVMQVEPKAVRLLYHAGTGDLWYTTFDGDVYQIKNTKNSAPMSQKIFSADDHGITRLQGAVFLKNSLFLCGNVSVNNNKGTKGRMVRFDLASTGKAKMTEVFNTVEYGTNKTTFDHGWNALEISPDGKFIYVNSGARTDHGEVQDNGGLYPNARNGALTANIFRFPVTAQNITLPDNTAELKAKGYLYAEGIRNAYDLAFDPDGKLFGVSNSPDYDMPEDMFWIREGHHYGFPWVMGGIENPQQYPDWQPSPETDPFINKFAHAWQVKYFHNDPDFPKRPEGVKFSPGVQNLGPDANEYRTNAGKVVDGDQTGVTTSTFTPHASPLGLFFDKKKVLASDLKGDGFVIRYTLGSRSVLMKPFTQEGADLLHLKLTYNKAADNYYVKTTRLVDGFKEATDAVLVGNDVYVIEYSGRNKGNLWKITLPKDSKAKITEFVRSEK</sequence>
<dbReference type="KEGG" id="aswu:HUW51_22635"/>
<feature type="chain" id="PRO_5028892487" evidence="1">
    <location>
        <begin position="27"/>
        <end position="500"/>
    </location>
</feature>
<dbReference type="InterPro" id="IPR011042">
    <property type="entry name" value="6-blade_b-propeller_TolB-like"/>
</dbReference>
<protein>
    <submittedName>
        <fullName evidence="2">PQQ-dependent sugar dehydrogenase</fullName>
    </submittedName>
</protein>
<evidence type="ECO:0000313" key="2">
    <source>
        <dbReference type="EMBL" id="QNF35375.1"/>
    </source>
</evidence>
<reference evidence="2 3" key="1">
    <citation type="journal article" date="2018" name="Int. J. Syst. Evol. Microbiol.">
        <title>Adhaeribacter swui sp. nov., isolated from wet mud.</title>
        <authorList>
            <person name="Kim D.U."/>
            <person name="Kim K.W."/>
            <person name="Kang M.S."/>
            <person name="Kim J.Y."/>
            <person name="Jang J.H."/>
            <person name="Kim M.K."/>
        </authorList>
    </citation>
    <scope>NUCLEOTIDE SEQUENCE [LARGE SCALE GENOMIC DNA]</scope>
    <source>
        <strain evidence="2 3">KCTC 52873</strain>
    </source>
</reference>
<dbReference type="SUPFAM" id="SSF50952">
    <property type="entry name" value="Soluble quinoprotein glucose dehydrogenase"/>
    <property type="match status" value="1"/>
</dbReference>
<feature type="signal peptide" evidence="1">
    <location>
        <begin position="1"/>
        <end position="26"/>
    </location>
</feature>
<gene>
    <name evidence="2" type="ORF">HUW51_22635</name>
</gene>
<dbReference type="EMBL" id="CP055156">
    <property type="protein sequence ID" value="QNF35375.1"/>
    <property type="molecule type" value="Genomic_DNA"/>
</dbReference>